<dbReference type="InterPro" id="IPR029787">
    <property type="entry name" value="Nucleotide_cyclase"/>
</dbReference>
<dbReference type="PROSITE" id="PS50887">
    <property type="entry name" value="GGDEF"/>
    <property type="match status" value="1"/>
</dbReference>
<evidence type="ECO:0000256" key="1">
    <source>
        <dbReference type="SAM" id="Coils"/>
    </source>
</evidence>
<dbReference type="InterPro" id="IPR050469">
    <property type="entry name" value="Diguanylate_Cyclase"/>
</dbReference>
<dbReference type="InterPro" id="IPR000160">
    <property type="entry name" value="GGDEF_dom"/>
</dbReference>
<dbReference type="NCBIfam" id="TIGR00254">
    <property type="entry name" value="GGDEF"/>
    <property type="match status" value="1"/>
</dbReference>
<dbReference type="EMBL" id="FPHK01000103">
    <property type="protein sequence ID" value="SFV67125.1"/>
    <property type="molecule type" value="Genomic_DNA"/>
</dbReference>
<dbReference type="GO" id="GO:0043709">
    <property type="term" value="P:cell adhesion involved in single-species biofilm formation"/>
    <property type="evidence" value="ECO:0007669"/>
    <property type="project" value="TreeGrafter"/>
</dbReference>
<sequence>MQENRAVFKIITNETKENIENMKIVTPSIYSSIFSKFADEHHISLENEEEISRKILEEECTHLEQMQERTAHNANLLNKNTTKAINAIKEKNDTLLNEVLHETEALRLEVEKLRESVYQDELTHTHNRKWLHDNYMQDDNESFNQNGLLVLLDLNYFKQINDTHGHIIGDKVLIFIANRLKSISKNVVRYGGDEFLVLFSKEKSLEQSSKILNKLRESILTKKLKAHEEMFTLSFSFGITPFQAGEKLTEIIERADANMYDDKVRIKQKIKGI</sequence>
<organism evidence="3">
    <name type="scientific">hydrothermal vent metagenome</name>
    <dbReference type="NCBI Taxonomy" id="652676"/>
    <lineage>
        <taxon>unclassified sequences</taxon>
        <taxon>metagenomes</taxon>
        <taxon>ecological metagenomes</taxon>
    </lineage>
</organism>
<keyword evidence="1" id="KW-0175">Coiled coil</keyword>
<dbReference type="AlphaFoldDB" id="A0A1W1CN16"/>
<proteinExistence type="predicted"/>
<dbReference type="PANTHER" id="PTHR45138">
    <property type="entry name" value="REGULATORY COMPONENTS OF SENSORY TRANSDUCTION SYSTEM"/>
    <property type="match status" value="1"/>
</dbReference>
<feature type="coiled-coil region" evidence="1">
    <location>
        <begin position="78"/>
        <end position="116"/>
    </location>
</feature>
<dbReference type="GO" id="GO:0005886">
    <property type="term" value="C:plasma membrane"/>
    <property type="evidence" value="ECO:0007669"/>
    <property type="project" value="TreeGrafter"/>
</dbReference>
<dbReference type="Pfam" id="PF00990">
    <property type="entry name" value="GGDEF"/>
    <property type="match status" value="1"/>
</dbReference>
<reference evidence="3" key="1">
    <citation type="submission" date="2016-10" db="EMBL/GenBank/DDBJ databases">
        <authorList>
            <person name="de Groot N.N."/>
        </authorList>
    </citation>
    <scope>NUCLEOTIDE SEQUENCE</scope>
</reference>
<dbReference type="Gene3D" id="3.30.70.270">
    <property type="match status" value="1"/>
</dbReference>
<dbReference type="InterPro" id="IPR043128">
    <property type="entry name" value="Rev_trsase/Diguanyl_cyclase"/>
</dbReference>
<dbReference type="SUPFAM" id="SSF55073">
    <property type="entry name" value="Nucleotide cyclase"/>
    <property type="match status" value="1"/>
</dbReference>
<dbReference type="PANTHER" id="PTHR45138:SF6">
    <property type="entry name" value="DIGUANYLATE CYCLASE DGCN"/>
    <property type="match status" value="1"/>
</dbReference>
<dbReference type="SMART" id="SM00267">
    <property type="entry name" value="GGDEF"/>
    <property type="match status" value="1"/>
</dbReference>
<name>A0A1W1CN16_9ZZZZ</name>
<evidence type="ECO:0000259" key="2">
    <source>
        <dbReference type="PROSITE" id="PS50887"/>
    </source>
</evidence>
<accession>A0A1W1CN16</accession>
<dbReference type="CDD" id="cd01949">
    <property type="entry name" value="GGDEF"/>
    <property type="match status" value="1"/>
</dbReference>
<evidence type="ECO:0000313" key="3">
    <source>
        <dbReference type="EMBL" id="SFV67125.1"/>
    </source>
</evidence>
<dbReference type="GO" id="GO:0052621">
    <property type="term" value="F:diguanylate cyclase activity"/>
    <property type="evidence" value="ECO:0007669"/>
    <property type="project" value="TreeGrafter"/>
</dbReference>
<protein>
    <submittedName>
        <fullName evidence="3">Diguanylate cyclase (GGDEF domain)</fullName>
    </submittedName>
</protein>
<dbReference type="GO" id="GO:1902201">
    <property type="term" value="P:negative regulation of bacterial-type flagellum-dependent cell motility"/>
    <property type="evidence" value="ECO:0007669"/>
    <property type="project" value="TreeGrafter"/>
</dbReference>
<gene>
    <name evidence="3" type="ORF">MNB_SM-6-466</name>
</gene>
<feature type="domain" description="GGDEF" evidence="2">
    <location>
        <begin position="145"/>
        <end position="273"/>
    </location>
</feature>